<sequence length="203" mass="22267">MTVNPRIVKAALRKEARVKRAAAHAADPDPDVEHIAGLVLSRVHLLGGPYKAGHLIATYLSVGDEFPTKRLNGLLVEADQALCVPAWDKEKRCYVWSFLEGHLVEGPHGILQPAEIFPVRKPEHIELAIVPGLAFSPDGARLGHGAGIYDRLLKPLEETRFTTLVGLCYDAQLVPGIPLEDHDAFLPFIATETRLIDVSHPED</sequence>
<dbReference type="GO" id="GO:0009396">
    <property type="term" value="P:folic acid-containing compound biosynthetic process"/>
    <property type="evidence" value="ECO:0007669"/>
    <property type="project" value="TreeGrafter"/>
</dbReference>
<accession>A0A9D1NM09</accession>
<comment type="cofactor">
    <cofactor evidence="5">
        <name>Mg(2+)</name>
        <dbReference type="ChEBI" id="CHEBI:18420"/>
    </cofactor>
</comment>
<dbReference type="GO" id="GO:0005524">
    <property type="term" value="F:ATP binding"/>
    <property type="evidence" value="ECO:0007669"/>
    <property type="project" value="UniProtKB-KW"/>
</dbReference>
<evidence type="ECO:0000256" key="1">
    <source>
        <dbReference type="ARBA" id="ARBA00010638"/>
    </source>
</evidence>
<evidence type="ECO:0000256" key="2">
    <source>
        <dbReference type="ARBA" id="ARBA00022741"/>
    </source>
</evidence>
<dbReference type="Gene3D" id="3.40.50.10420">
    <property type="entry name" value="NagB/RpiA/CoA transferase-like"/>
    <property type="match status" value="1"/>
</dbReference>
<organism evidence="6 7">
    <name type="scientific">Candidatus Spyradenecus faecavium</name>
    <dbReference type="NCBI Taxonomy" id="2840947"/>
    <lineage>
        <taxon>Bacteria</taxon>
        <taxon>Pseudomonadati</taxon>
        <taxon>Lentisphaerota</taxon>
        <taxon>Lentisphaeria</taxon>
        <taxon>Lentisphaerales</taxon>
        <taxon>Lentisphaeraceae</taxon>
        <taxon>Lentisphaeraceae incertae sedis</taxon>
        <taxon>Candidatus Spyradenecus</taxon>
    </lineage>
</organism>
<dbReference type="Pfam" id="PF01812">
    <property type="entry name" value="5-FTHF_cyc-lig"/>
    <property type="match status" value="1"/>
</dbReference>
<proteinExistence type="inferred from homology"/>
<dbReference type="InterPro" id="IPR024185">
    <property type="entry name" value="FTHF_cligase-like_sf"/>
</dbReference>
<dbReference type="PANTHER" id="PTHR23407:SF1">
    <property type="entry name" value="5-FORMYLTETRAHYDROFOLATE CYCLO-LIGASE"/>
    <property type="match status" value="1"/>
</dbReference>
<feature type="binding site" evidence="4">
    <location>
        <position position="60"/>
    </location>
    <ligand>
        <name>substrate</name>
    </ligand>
</feature>
<comment type="similarity">
    <text evidence="1 5">Belongs to the 5-formyltetrahydrofolate cyclo-ligase family.</text>
</comment>
<dbReference type="AlphaFoldDB" id="A0A9D1NM09"/>
<keyword evidence="5" id="KW-0479">Metal-binding</keyword>
<dbReference type="PIRSF" id="PIRSF006806">
    <property type="entry name" value="FTHF_cligase"/>
    <property type="match status" value="1"/>
</dbReference>
<protein>
    <recommendedName>
        <fullName evidence="5">5-formyltetrahydrofolate cyclo-ligase</fullName>
        <ecNumber evidence="5">6.3.3.2</ecNumber>
    </recommendedName>
</protein>
<keyword evidence="6" id="KW-0436">Ligase</keyword>
<reference evidence="6" key="1">
    <citation type="submission" date="2020-10" db="EMBL/GenBank/DDBJ databases">
        <authorList>
            <person name="Gilroy R."/>
        </authorList>
    </citation>
    <scope>NUCLEOTIDE SEQUENCE</scope>
    <source>
        <strain evidence="6">35461</strain>
    </source>
</reference>
<comment type="catalytic activity">
    <reaction evidence="5">
        <text>(6S)-5-formyl-5,6,7,8-tetrahydrofolate + ATP = (6R)-5,10-methenyltetrahydrofolate + ADP + phosphate</text>
        <dbReference type="Rhea" id="RHEA:10488"/>
        <dbReference type="ChEBI" id="CHEBI:30616"/>
        <dbReference type="ChEBI" id="CHEBI:43474"/>
        <dbReference type="ChEBI" id="CHEBI:57455"/>
        <dbReference type="ChEBI" id="CHEBI:57457"/>
        <dbReference type="ChEBI" id="CHEBI:456216"/>
        <dbReference type="EC" id="6.3.3.2"/>
    </reaction>
</comment>
<evidence type="ECO:0000256" key="5">
    <source>
        <dbReference type="RuleBase" id="RU361279"/>
    </source>
</evidence>
<dbReference type="GO" id="GO:0035999">
    <property type="term" value="P:tetrahydrofolate interconversion"/>
    <property type="evidence" value="ECO:0007669"/>
    <property type="project" value="TreeGrafter"/>
</dbReference>
<feature type="binding site" evidence="4">
    <location>
        <position position="65"/>
    </location>
    <ligand>
        <name>substrate</name>
    </ligand>
</feature>
<evidence type="ECO:0000313" key="6">
    <source>
        <dbReference type="EMBL" id="HIV09121.1"/>
    </source>
</evidence>
<dbReference type="GO" id="GO:0046872">
    <property type="term" value="F:metal ion binding"/>
    <property type="evidence" value="ECO:0007669"/>
    <property type="project" value="UniProtKB-KW"/>
</dbReference>
<evidence type="ECO:0000256" key="4">
    <source>
        <dbReference type="PIRSR" id="PIRSR006806-1"/>
    </source>
</evidence>
<dbReference type="EC" id="6.3.3.2" evidence="5"/>
<reference evidence="6" key="2">
    <citation type="journal article" date="2021" name="PeerJ">
        <title>Extensive microbial diversity within the chicken gut microbiome revealed by metagenomics and culture.</title>
        <authorList>
            <person name="Gilroy R."/>
            <person name="Ravi A."/>
            <person name="Getino M."/>
            <person name="Pursley I."/>
            <person name="Horton D.L."/>
            <person name="Alikhan N.F."/>
            <person name="Baker D."/>
            <person name="Gharbi K."/>
            <person name="Hall N."/>
            <person name="Watson M."/>
            <person name="Adriaenssens E.M."/>
            <person name="Foster-Nyarko E."/>
            <person name="Jarju S."/>
            <person name="Secka A."/>
            <person name="Antonio M."/>
            <person name="Oren A."/>
            <person name="Chaudhuri R.R."/>
            <person name="La Ragione R."/>
            <person name="Hildebrand F."/>
            <person name="Pallen M.J."/>
        </authorList>
    </citation>
    <scope>NUCLEOTIDE SEQUENCE</scope>
    <source>
        <strain evidence="6">35461</strain>
    </source>
</reference>
<dbReference type="GO" id="GO:0030272">
    <property type="term" value="F:5-formyltetrahydrofolate cyclo-ligase activity"/>
    <property type="evidence" value="ECO:0007669"/>
    <property type="project" value="UniProtKB-EC"/>
</dbReference>
<dbReference type="InterPro" id="IPR037171">
    <property type="entry name" value="NagB/RpiA_transferase-like"/>
</dbReference>
<feature type="binding site" evidence="4">
    <location>
        <begin position="9"/>
        <end position="13"/>
    </location>
    <ligand>
        <name>ATP</name>
        <dbReference type="ChEBI" id="CHEBI:30616"/>
    </ligand>
</feature>
<keyword evidence="3 4" id="KW-0067">ATP-binding</keyword>
<name>A0A9D1NM09_9BACT</name>
<keyword evidence="2 4" id="KW-0547">Nucleotide-binding</keyword>
<dbReference type="EMBL" id="DVOR01000102">
    <property type="protein sequence ID" value="HIV09121.1"/>
    <property type="molecule type" value="Genomic_DNA"/>
</dbReference>
<feature type="binding site" evidence="4">
    <location>
        <begin position="141"/>
        <end position="149"/>
    </location>
    <ligand>
        <name>ATP</name>
        <dbReference type="ChEBI" id="CHEBI:30616"/>
    </ligand>
</feature>
<dbReference type="PANTHER" id="PTHR23407">
    <property type="entry name" value="ATPASE INHIBITOR/5-FORMYLTETRAHYDROFOLATE CYCLO-LIGASE"/>
    <property type="match status" value="1"/>
</dbReference>
<dbReference type="Proteomes" id="UP000886845">
    <property type="component" value="Unassembled WGS sequence"/>
</dbReference>
<keyword evidence="5" id="KW-0460">Magnesium</keyword>
<dbReference type="InterPro" id="IPR002698">
    <property type="entry name" value="FTHF_cligase"/>
</dbReference>
<dbReference type="NCBIfam" id="TIGR02727">
    <property type="entry name" value="MTHFS_bact"/>
    <property type="match status" value="1"/>
</dbReference>
<evidence type="ECO:0000313" key="7">
    <source>
        <dbReference type="Proteomes" id="UP000886845"/>
    </source>
</evidence>
<gene>
    <name evidence="6" type="ORF">IAC79_03290</name>
</gene>
<comment type="caution">
    <text evidence="6">The sequence shown here is derived from an EMBL/GenBank/DDBJ whole genome shotgun (WGS) entry which is preliminary data.</text>
</comment>
<dbReference type="SUPFAM" id="SSF100950">
    <property type="entry name" value="NagB/RpiA/CoA transferase-like"/>
    <property type="match status" value="1"/>
</dbReference>
<evidence type="ECO:0000256" key="3">
    <source>
        <dbReference type="ARBA" id="ARBA00022840"/>
    </source>
</evidence>